<sequence length="316" mass="36000">MIESSYLAKKRLVRNPSPKLLVIRSELSSDGCSRNTFLETISTDGHEDHSKIFICSYDFSPYPYSEYHSNNIGQITGYCDGLVCIYQSENIYILNPTTRKLRVLSREFLRKCSCLPGMLPINVGFGRDIVTGSYKIVLMRVYDYIGGNTRVKTEVFNLKDGEQSCISFPIHYNELNVDKASIFANGSLYWLNLRKQKIAALDLHTEMFSEVLPPSWSSGVYLWSLKDRLCLSNVLQYPDVDVWGLQQEGPNVMKWEKILSVTILSMNDLDANFWKLGLAACYYRPIGQKPSKNFLEQVPVDQCRTALCMEDLASSV</sequence>
<keyword evidence="3" id="KW-1185">Reference proteome</keyword>
<dbReference type="PANTHER" id="PTHR31672:SF13">
    <property type="entry name" value="F-BOX PROTEIN CPR30-LIKE"/>
    <property type="match status" value="1"/>
</dbReference>
<protein>
    <recommendedName>
        <fullName evidence="1">F-box associated beta-propeller type 1 domain-containing protein</fullName>
    </recommendedName>
</protein>
<evidence type="ECO:0000259" key="1">
    <source>
        <dbReference type="Pfam" id="PF07734"/>
    </source>
</evidence>
<dbReference type="KEGG" id="crb:17887017"/>
<dbReference type="InterPro" id="IPR006527">
    <property type="entry name" value="F-box-assoc_dom_typ1"/>
</dbReference>
<dbReference type="PANTHER" id="PTHR31672">
    <property type="entry name" value="BNACNNG10540D PROTEIN"/>
    <property type="match status" value="1"/>
</dbReference>
<reference evidence="3" key="1">
    <citation type="journal article" date="2013" name="Nat. Genet.">
        <title>The Capsella rubella genome and the genomic consequences of rapid mating system evolution.</title>
        <authorList>
            <person name="Slotte T."/>
            <person name="Hazzouri K.M."/>
            <person name="Agren J.A."/>
            <person name="Koenig D."/>
            <person name="Maumus F."/>
            <person name="Guo Y.L."/>
            <person name="Steige K."/>
            <person name="Platts A.E."/>
            <person name="Escobar J.S."/>
            <person name="Newman L.K."/>
            <person name="Wang W."/>
            <person name="Mandakova T."/>
            <person name="Vello E."/>
            <person name="Smith L.M."/>
            <person name="Henz S.R."/>
            <person name="Steffen J."/>
            <person name="Takuno S."/>
            <person name="Brandvain Y."/>
            <person name="Coop G."/>
            <person name="Andolfatto P."/>
            <person name="Hu T.T."/>
            <person name="Blanchette M."/>
            <person name="Clark R.M."/>
            <person name="Quesneville H."/>
            <person name="Nordborg M."/>
            <person name="Gaut B.S."/>
            <person name="Lysak M.A."/>
            <person name="Jenkins J."/>
            <person name="Grimwood J."/>
            <person name="Chapman J."/>
            <person name="Prochnik S."/>
            <person name="Shu S."/>
            <person name="Rokhsar D."/>
            <person name="Schmutz J."/>
            <person name="Weigel D."/>
            <person name="Wright S.I."/>
        </authorList>
    </citation>
    <scope>NUCLEOTIDE SEQUENCE [LARGE SCALE GENOMIC DNA]</scope>
    <source>
        <strain evidence="3">cv. Monte Gargano</strain>
    </source>
</reference>
<dbReference type="OrthoDB" id="1059987at2759"/>
<dbReference type="InterPro" id="IPR017451">
    <property type="entry name" value="F-box-assoc_interact_dom"/>
</dbReference>
<evidence type="ECO:0000313" key="2">
    <source>
        <dbReference type="EMBL" id="EOA25604.1"/>
    </source>
</evidence>
<dbReference type="EMBL" id="KB870809">
    <property type="protein sequence ID" value="EOA25604.1"/>
    <property type="molecule type" value="Genomic_DNA"/>
</dbReference>
<dbReference type="AlphaFoldDB" id="R0H8E9"/>
<dbReference type="Pfam" id="PF07734">
    <property type="entry name" value="FBA_1"/>
    <property type="match status" value="1"/>
</dbReference>
<proteinExistence type="predicted"/>
<dbReference type="NCBIfam" id="TIGR01640">
    <property type="entry name" value="F_box_assoc_1"/>
    <property type="match status" value="1"/>
</dbReference>
<name>R0H8E9_9BRAS</name>
<accession>R0H8E9</accession>
<gene>
    <name evidence="2" type="ORF">CARUB_v10018952mg</name>
</gene>
<feature type="domain" description="F-box associated beta-propeller type 1" evidence="1">
    <location>
        <begin position="70"/>
        <end position="263"/>
    </location>
</feature>
<organism evidence="2 3">
    <name type="scientific">Capsella rubella</name>
    <dbReference type="NCBI Taxonomy" id="81985"/>
    <lineage>
        <taxon>Eukaryota</taxon>
        <taxon>Viridiplantae</taxon>
        <taxon>Streptophyta</taxon>
        <taxon>Embryophyta</taxon>
        <taxon>Tracheophyta</taxon>
        <taxon>Spermatophyta</taxon>
        <taxon>Magnoliopsida</taxon>
        <taxon>eudicotyledons</taxon>
        <taxon>Gunneridae</taxon>
        <taxon>Pentapetalae</taxon>
        <taxon>rosids</taxon>
        <taxon>malvids</taxon>
        <taxon>Brassicales</taxon>
        <taxon>Brassicaceae</taxon>
        <taxon>Camelineae</taxon>
        <taxon>Capsella</taxon>
    </lineage>
</organism>
<dbReference type="Proteomes" id="UP000029121">
    <property type="component" value="Unassembled WGS sequence"/>
</dbReference>
<evidence type="ECO:0000313" key="3">
    <source>
        <dbReference type="Proteomes" id="UP000029121"/>
    </source>
</evidence>
<dbReference type="InterPro" id="IPR050796">
    <property type="entry name" value="SCF_F-box_component"/>
</dbReference>